<dbReference type="AlphaFoldDB" id="X1E5T4"/>
<protein>
    <submittedName>
        <fullName evidence="1">Uncharacterized protein</fullName>
    </submittedName>
</protein>
<name>X1E5T4_9ZZZZ</name>
<proteinExistence type="predicted"/>
<organism evidence="1">
    <name type="scientific">marine sediment metagenome</name>
    <dbReference type="NCBI Taxonomy" id="412755"/>
    <lineage>
        <taxon>unclassified sequences</taxon>
        <taxon>metagenomes</taxon>
        <taxon>ecological metagenomes</taxon>
    </lineage>
</organism>
<comment type="caution">
    <text evidence="1">The sequence shown here is derived from an EMBL/GenBank/DDBJ whole genome shotgun (WGS) entry which is preliminary data.</text>
</comment>
<gene>
    <name evidence="1" type="ORF">S03H2_10145</name>
</gene>
<evidence type="ECO:0000313" key="1">
    <source>
        <dbReference type="EMBL" id="GAH28631.1"/>
    </source>
</evidence>
<reference evidence="1" key="1">
    <citation type="journal article" date="2014" name="Front. Microbiol.">
        <title>High frequency of phylogenetically diverse reductive dehalogenase-homologous genes in deep subseafloor sedimentary metagenomes.</title>
        <authorList>
            <person name="Kawai M."/>
            <person name="Futagami T."/>
            <person name="Toyoda A."/>
            <person name="Takaki Y."/>
            <person name="Nishi S."/>
            <person name="Hori S."/>
            <person name="Arai W."/>
            <person name="Tsubouchi T."/>
            <person name="Morono Y."/>
            <person name="Uchiyama I."/>
            <person name="Ito T."/>
            <person name="Fujiyama A."/>
            <person name="Inagaki F."/>
            <person name="Takami H."/>
        </authorList>
    </citation>
    <scope>NUCLEOTIDE SEQUENCE</scope>
    <source>
        <strain evidence="1">Expedition CK06-06</strain>
    </source>
</reference>
<accession>X1E5T4</accession>
<dbReference type="EMBL" id="BARU01005237">
    <property type="protein sequence ID" value="GAH28631.1"/>
    <property type="molecule type" value="Genomic_DNA"/>
</dbReference>
<sequence length="173" mass="20006">IKELGASFSLTRKGFKNLLASFEAGMPPFYDSTWIVNLGIDPWATSIGTEWETIMEFYWPVDMQSGDDILFLWDAQIRAWVPGAEYYAAITFQNDGKEKIMLMPSGSNPNSGWMWDGFPAGIFPIAISRPWNVFHGSEWEKPWTVRVEMKSTQPIDVFWQSLNMIMHTRRDWP</sequence>
<feature type="non-terminal residue" evidence="1">
    <location>
        <position position="1"/>
    </location>
</feature>